<dbReference type="Proteomes" id="UP000002774">
    <property type="component" value="Chromosome"/>
</dbReference>
<dbReference type="EMBL" id="CM001403">
    <property type="protein sequence ID" value="EHQ26074.1"/>
    <property type="molecule type" value="Genomic_DNA"/>
</dbReference>
<dbReference type="RefSeq" id="WP_008506031.1">
    <property type="nucleotide sequence ID" value="NZ_CM001403.1"/>
</dbReference>
<dbReference type="eggNOG" id="COG2026">
    <property type="taxonomic scope" value="Bacteria"/>
</dbReference>
<organism evidence="1 2">
    <name type="scientific">Mucilaginibacter paludis DSM 18603</name>
    <dbReference type="NCBI Taxonomy" id="714943"/>
    <lineage>
        <taxon>Bacteria</taxon>
        <taxon>Pseudomonadati</taxon>
        <taxon>Bacteroidota</taxon>
        <taxon>Sphingobacteriia</taxon>
        <taxon>Sphingobacteriales</taxon>
        <taxon>Sphingobacteriaceae</taxon>
        <taxon>Mucilaginibacter</taxon>
    </lineage>
</organism>
<reference evidence="1" key="1">
    <citation type="submission" date="2011-09" db="EMBL/GenBank/DDBJ databases">
        <title>The permanent draft genome of Mucilaginibacter paludis DSM 18603.</title>
        <authorList>
            <consortium name="US DOE Joint Genome Institute (JGI-PGF)"/>
            <person name="Lucas S."/>
            <person name="Han J."/>
            <person name="Lapidus A."/>
            <person name="Bruce D."/>
            <person name="Goodwin L."/>
            <person name="Pitluck S."/>
            <person name="Peters L."/>
            <person name="Kyrpides N."/>
            <person name="Mavromatis K."/>
            <person name="Ivanova N."/>
            <person name="Mikhailova N."/>
            <person name="Held B."/>
            <person name="Detter J.C."/>
            <person name="Tapia R."/>
            <person name="Han C."/>
            <person name="Land M."/>
            <person name="Hauser L."/>
            <person name="Markowitz V."/>
            <person name="Cheng J.-F."/>
            <person name="Hugenholtz P."/>
            <person name="Woyke T."/>
            <person name="Wu D."/>
            <person name="Tindall B."/>
            <person name="Brambilla E."/>
            <person name="Klenk H.-P."/>
            <person name="Eisen J.A."/>
        </authorList>
    </citation>
    <scope>NUCLEOTIDE SEQUENCE [LARGE SCALE GENOMIC DNA]</scope>
    <source>
        <strain evidence="1">DSM 18603</strain>
    </source>
</reference>
<keyword evidence="2" id="KW-1185">Reference proteome</keyword>
<accession>H1YD17</accession>
<sequence length="116" mass="12913">MSFKIVPLPSFLKELKRLSKKYHSLKDDLAKLGVDLNINPRSGTPLGKNCYKIRLQISSKGKGKSGGARVITHLLVTVKDETLYLLKIYDKNEQESISEAELSGLLKSIPLDDDLS</sequence>
<evidence type="ECO:0000313" key="1">
    <source>
        <dbReference type="EMBL" id="EHQ26074.1"/>
    </source>
</evidence>
<proteinExistence type="predicted"/>
<dbReference type="AlphaFoldDB" id="H1YD17"/>
<evidence type="ECO:0000313" key="2">
    <source>
        <dbReference type="Proteomes" id="UP000002774"/>
    </source>
</evidence>
<dbReference type="HOGENOM" id="CLU_110687_2_1_10"/>
<dbReference type="OrthoDB" id="1364255at2"/>
<protein>
    <submittedName>
        <fullName evidence="1">Uncharacterized protein</fullName>
    </submittedName>
</protein>
<gene>
    <name evidence="1" type="ORF">Mucpa_1927</name>
</gene>
<dbReference type="STRING" id="714943.Mucpa_1927"/>
<name>H1YD17_9SPHI</name>